<dbReference type="Proteomes" id="UP001596505">
    <property type="component" value="Unassembled WGS sequence"/>
</dbReference>
<dbReference type="InterPro" id="IPR036388">
    <property type="entry name" value="WH-like_DNA-bd_sf"/>
</dbReference>
<keyword evidence="1" id="KW-0805">Transcription regulation</keyword>
<proteinExistence type="predicted"/>
<organism evidence="5 6">
    <name type="scientific">Scopulibacillus cellulosilyticus</name>
    <dbReference type="NCBI Taxonomy" id="2665665"/>
    <lineage>
        <taxon>Bacteria</taxon>
        <taxon>Bacillati</taxon>
        <taxon>Bacillota</taxon>
        <taxon>Bacilli</taxon>
        <taxon>Bacillales</taxon>
        <taxon>Sporolactobacillaceae</taxon>
        <taxon>Scopulibacillus</taxon>
    </lineage>
</organism>
<dbReference type="SUPFAM" id="SSF48008">
    <property type="entry name" value="GntR ligand-binding domain-like"/>
    <property type="match status" value="1"/>
</dbReference>
<evidence type="ECO:0000256" key="1">
    <source>
        <dbReference type="ARBA" id="ARBA00023015"/>
    </source>
</evidence>
<dbReference type="PANTHER" id="PTHR43537:SF24">
    <property type="entry name" value="GLUCONATE OPERON TRANSCRIPTIONAL REPRESSOR"/>
    <property type="match status" value="1"/>
</dbReference>
<dbReference type="SMART" id="SM00345">
    <property type="entry name" value="HTH_GNTR"/>
    <property type="match status" value="1"/>
</dbReference>
<dbReference type="Gene3D" id="1.20.120.530">
    <property type="entry name" value="GntR ligand-binding domain-like"/>
    <property type="match status" value="1"/>
</dbReference>
<reference evidence="6" key="1">
    <citation type="journal article" date="2019" name="Int. J. Syst. Evol. Microbiol.">
        <title>The Global Catalogue of Microorganisms (GCM) 10K type strain sequencing project: providing services to taxonomists for standard genome sequencing and annotation.</title>
        <authorList>
            <consortium name="The Broad Institute Genomics Platform"/>
            <consortium name="The Broad Institute Genome Sequencing Center for Infectious Disease"/>
            <person name="Wu L."/>
            <person name="Ma J."/>
        </authorList>
    </citation>
    <scope>NUCLEOTIDE SEQUENCE [LARGE SCALE GENOMIC DNA]</scope>
    <source>
        <strain evidence="6">CGMCC 1.16305</strain>
    </source>
</reference>
<keyword evidence="3" id="KW-0804">Transcription</keyword>
<dbReference type="InterPro" id="IPR008920">
    <property type="entry name" value="TF_FadR/GntR_C"/>
</dbReference>
<dbReference type="PROSITE" id="PS50949">
    <property type="entry name" value="HTH_GNTR"/>
    <property type="match status" value="1"/>
</dbReference>
<dbReference type="InterPro" id="IPR000524">
    <property type="entry name" value="Tscrpt_reg_HTH_GntR"/>
</dbReference>
<feature type="domain" description="HTH gntR-type" evidence="4">
    <location>
        <begin position="10"/>
        <end position="77"/>
    </location>
</feature>
<keyword evidence="2" id="KW-0238">DNA-binding</keyword>
<dbReference type="EMBL" id="JBHTCO010000005">
    <property type="protein sequence ID" value="MFC7392846.1"/>
    <property type="molecule type" value="Genomic_DNA"/>
</dbReference>
<keyword evidence="6" id="KW-1185">Reference proteome</keyword>
<evidence type="ECO:0000256" key="2">
    <source>
        <dbReference type="ARBA" id="ARBA00023125"/>
    </source>
</evidence>
<evidence type="ECO:0000313" key="6">
    <source>
        <dbReference type="Proteomes" id="UP001596505"/>
    </source>
</evidence>
<protein>
    <submittedName>
        <fullName evidence="5">GntR family transcriptional regulator</fullName>
    </submittedName>
</protein>
<dbReference type="SUPFAM" id="SSF46785">
    <property type="entry name" value="Winged helix' DNA-binding domain"/>
    <property type="match status" value="1"/>
</dbReference>
<dbReference type="Pfam" id="PF00392">
    <property type="entry name" value="GntR"/>
    <property type="match status" value="1"/>
</dbReference>
<accession>A0ABW2PTW3</accession>
<dbReference type="InterPro" id="IPR036390">
    <property type="entry name" value="WH_DNA-bd_sf"/>
</dbReference>
<dbReference type="SMART" id="SM00895">
    <property type="entry name" value="FCD"/>
    <property type="match status" value="1"/>
</dbReference>
<dbReference type="Pfam" id="PF07729">
    <property type="entry name" value="FCD"/>
    <property type="match status" value="1"/>
</dbReference>
<dbReference type="CDD" id="cd07377">
    <property type="entry name" value="WHTH_GntR"/>
    <property type="match status" value="1"/>
</dbReference>
<evidence type="ECO:0000259" key="4">
    <source>
        <dbReference type="PROSITE" id="PS50949"/>
    </source>
</evidence>
<evidence type="ECO:0000313" key="5">
    <source>
        <dbReference type="EMBL" id="MFC7392846.1"/>
    </source>
</evidence>
<sequence>MESPTQFIKETTTMAVYKHLKKLILTGQFRPGEWIRERQVKELLDVSSTPVREALRMLVQEGILVSVPHRGVRLKILSKKELQDFYELRSEVEGLAARLAAARRTEAQCKKMDDLLKITEIKLNNSSDFGTDAADYNNAFHDLIAEASNNQALINSLSKMRTEVNLLRVMLWKSEKQRPITTLNQHRLIFQAIAEKDSHLARQRIREHIEDSAKLVLRVAEKALNKEN</sequence>
<dbReference type="PANTHER" id="PTHR43537">
    <property type="entry name" value="TRANSCRIPTIONAL REGULATOR, GNTR FAMILY"/>
    <property type="match status" value="1"/>
</dbReference>
<dbReference type="RefSeq" id="WP_380965254.1">
    <property type="nucleotide sequence ID" value="NZ_JBHTCO010000005.1"/>
</dbReference>
<dbReference type="Gene3D" id="1.10.10.10">
    <property type="entry name" value="Winged helix-like DNA-binding domain superfamily/Winged helix DNA-binding domain"/>
    <property type="match status" value="1"/>
</dbReference>
<gene>
    <name evidence="5" type="ORF">ACFQRG_07575</name>
</gene>
<evidence type="ECO:0000256" key="3">
    <source>
        <dbReference type="ARBA" id="ARBA00023163"/>
    </source>
</evidence>
<comment type="caution">
    <text evidence="5">The sequence shown here is derived from an EMBL/GenBank/DDBJ whole genome shotgun (WGS) entry which is preliminary data.</text>
</comment>
<dbReference type="InterPro" id="IPR011711">
    <property type="entry name" value="GntR_C"/>
</dbReference>
<name>A0ABW2PTW3_9BACL</name>